<keyword evidence="1 2" id="KW-0238">DNA-binding</keyword>
<proteinExistence type="predicted"/>
<accession>C9MVF8</accession>
<dbReference type="InterPro" id="IPR004107">
    <property type="entry name" value="Integrase_SAM-like_N"/>
</dbReference>
<evidence type="ECO:0000313" key="4">
    <source>
        <dbReference type="EMBL" id="EEX75380.1"/>
    </source>
</evidence>
<feature type="domain" description="Core-binding (CB)" evidence="3">
    <location>
        <begin position="29"/>
        <end position="112"/>
    </location>
</feature>
<dbReference type="STRING" id="634994.GCWU000323_00629"/>
<dbReference type="RefSeq" id="WP_006803966.1">
    <property type="nucleotide sequence ID" value="NZ_GG700632.1"/>
</dbReference>
<dbReference type="EMBL" id="ACVB02000007">
    <property type="protein sequence ID" value="EEX75380.1"/>
    <property type="molecule type" value="Genomic_DNA"/>
</dbReference>
<dbReference type="eggNOG" id="COG4974">
    <property type="taxonomic scope" value="Bacteria"/>
</dbReference>
<dbReference type="InterPro" id="IPR010998">
    <property type="entry name" value="Integrase_recombinase_N"/>
</dbReference>
<evidence type="ECO:0000256" key="2">
    <source>
        <dbReference type="PROSITE-ProRule" id="PRU01248"/>
    </source>
</evidence>
<dbReference type="SUPFAM" id="SSF47823">
    <property type="entry name" value="lambda integrase-like, N-terminal domain"/>
    <property type="match status" value="1"/>
</dbReference>
<evidence type="ECO:0000256" key="1">
    <source>
        <dbReference type="ARBA" id="ARBA00023125"/>
    </source>
</evidence>
<dbReference type="AlphaFoldDB" id="C9MVF8"/>
<gene>
    <name evidence="4" type="ORF">GCWU000323_00629</name>
</gene>
<reference evidence="4 5" key="1">
    <citation type="submission" date="2009-09" db="EMBL/GenBank/DDBJ databases">
        <authorList>
            <person name="Weinstock G."/>
            <person name="Sodergren E."/>
            <person name="Clifton S."/>
            <person name="Fulton L."/>
            <person name="Fulton B."/>
            <person name="Courtney L."/>
            <person name="Fronick C."/>
            <person name="Harrison M."/>
            <person name="Strong C."/>
            <person name="Farmer C."/>
            <person name="Delahaunty K."/>
            <person name="Markovic C."/>
            <person name="Hall O."/>
            <person name="Minx P."/>
            <person name="Tomlinson C."/>
            <person name="Mitreva M."/>
            <person name="Nelson J."/>
            <person name="Hou S."/>
            <person name="Wollam A."/>
            <person name="Pepin K.H."/>
            <person name="Johnson M."/>
            <person name="Bhonagiri V."/>
            <person name="Nash W.E."/>
            <person name="Warren W."/>
            <person name="Chinwalla A."/>
            <person name="Mardis E.R."/>
            <person name="Wilson R.K."/>
        </authorList>
    </citation>
    <scope>NUCLEOTIDE SEQUENCE [LARGE SCALE GENOMIC DNA]</scope>
    <source>
        <strain evidence="4 5">F0254</strain>
    </source>
</reference>
<evidence type="ECO:0000313" key="5">
    <source>
        <dbReference type="Proteomes" id="UP000006233"/>
    </source>
</evidence>
<protein>
    <recommendedName>
        <fullName evidence="3">Core-binding (CB) domain-containing protein</fullName>
    </recommendedName>
</protein>
<dbReference type="HOGENOM" id="CLU_2142790_0_0_0"/>
<comment type="caution">
    <text evidence="4">The sequence shown here is derived from an EMBL/GenBank/DDBJ whole genome shotgun (WGS) entry which is preliminary data.</text>
</comment>
<sequence>MNNNNTDIEKKIKIEKDIGNTEKENVKNENLVMYVDKFLYYEEVILGKSFNTIRSYRRDLLQFMEYLDEYEEIHNFEEIEMMTFRSFIAYLNSPQKLAKEENKKKRILRKIL</sequence>
<dbReference type="Gene3D" id="1.10.150.130">
    <property type="match status" value="1"/>
</dbReference>
<dbReference type="Proteomes" id="UP000006233">
    <property type="component" value="Unassembled WGS sequence"/>
</dbReference>
<organism evidence="4 5">
    <name type="scientific">Leptotrichia hofstadii F0254</name>
    <dbReference type="NCBI Taxonomy" id="634994"/>
    <lineage>
        <taxon>Bacteria</taxon>
        <taxon>Fusobacteriati</taxon>
        <taxon>Fusobacteriota</taxon>
        <taxon>Fusobacteriia</taxon>
        <taxon>Fusobacteriales</taxon>
        <taxon>Leptotrichiaceae</taxon>
        <taxon>Leptotrichia</taxon>
    </lineage>
</organism>
<dbReference type="InterPro" id="IPR044068">
    <property type="entry name" value="CB"/>
</dbReference>
<name>C9MVF8_9FUSO</name>
<dbReference type="GO" id="GO:0003677">
    <property type="term" value="F:DNA binding"/>
    <property type="evidence" value="ECO:0007669"/>
    <property type="project" value="UniProtKB-UniRule"/>
</dbReference>
<dbReference type="Pfam" id="PF02899">
    <property type="entry name" value="Phage_int_SAM_1"/>
    <property type="match status" value="1"/>
</dbReference>
<dbReference type="PROSITE" id="PS51900">
    <property type="entry name" value="CB"/>
    <property type="match status" value="1"/>
</dbReference>
<evidence type="ECO:0000259" key="3">
    <source>
        <dbReference type="PROSITE" id="PS51900"/>
    </source>
</evidence>
<dbReference type="GO" id="GO:0015074">
    <property type="term" value="P:DNA integration"/>
    <property type="evidence" value="ECO:0007669"/>
    <property type="project" value="InterPro"/>
</dbReference>